<sequence length="329" mass="37442">MACHDHVDVAQRPVYSPEQLQRYYDRILLPKSYRDHPVTRSSDAAKTNDGLFFLTALQRHQVAAVPFENLELHYSSHHTVNLDPQHLFHKIVERGTGRGGYCMENSCLFGIVLRSLGYDVFSTGARVNEAAQPIAATKGWKGPRYDGWNHMINIVTIMNQRYIVDVGFSSSGPMHPLRLISDEISINVGQQSMKLTKTNIPDNTNPDQQLWCYQHRHSHHLPWIPSYCFTETEFLPNDFVVMNHFTSTSRTSWFTYMVICVKMLVDGDVVVGDITLFNNEVKKRIRGESELLAVLTSEEERVAALAEHLGVRLSEAEKVGIHGMITELM</sequence>
<dbReference type="InterPro" id="IPR038765">
    <property type="entry name" value="Papain-like_cys_pep_sf"/>
</dbReference>
<dbReference type="EMBL" id="VXIT01000003">
    <property type="protein sequence ID" value="KAA6413894.1"/>
    <property type="molecule type" value="Genomic_DNA"/>
</dbReference>
<evidence type="ECO:0000313" key="2">
    <source>
        <dbReference type="EMBL" id="KAA6413894.1"/>
    </source>
</evidence>
<proteinExistence type="inferred from homology"/>
<gene>
    <name evidence="2" type="ORF">FRX48_02256</name>
</gene>
<dbReference type="Pfam" id="PF00797">
    <property type="entry name" value="Acetyltransf_2"/>
    <property type="match status" value="1"/>
</dbReference>
<evidence type="ECO:0000256" key="1">
    <source>
        <dbReference type="ARBA" id="ARBA00006547"/>
    </source>
</evidence>
<keyword evidence="2" id="KW-0808">Transferase</keyword>
<dbReference type="Proteomes" id="UP000324767">
    <property type="component" value="Unassembled WGS sequence"/>
</dbReference>
<dbReference type="GO" id="GO:0016407">
    <property type="term" value="F:acetyltransferase activity"/>
    <property type="evidence" value="ECO:0007669"/>
    <property type="project" value="InterPro"/>
</dbReference>
<comment type="caution">
    <text evidence="2">The sequence shown here is derived from an EMBL/GenBank/DDBJ whole genome shotgun (WGS) entry which is preliminary data.</text>
</comment>
<comment type="similarity">
    <text evidence="1">Belongs to the arylamine N-acetyltransferase family.</text>
</comment>
<dbReference type="Gene3D" id="3.30.2140.20">
    <property type="match status" value="1"/>
</dbReference>
<reference evidence="2 3" key="1">
    <citation type="submission" date="2019-09" db="EMBL/GenBank/DDBJ databases">
        <title>The hologenome of the rock-dwelling lichen Lasallia pustulata.</title>
        <authorList>
            <person name="Greshake Tzovaras B."/>
            <person name="Segers F."/>
            <person name="Bicker A."/>
            <person name="Dal Grande F."/>
            <person name="Otte J."/>
            <person name="Hankeln T."/>
            <person name="Schmitt I."/>
            <person name="Ebersberger I."/>
        </authorList>
    </citation>
    <scope>NUCLEOTIDE SEQUENCE [LARGE SCALE GENOMIC DNA]</scope>
    <source>
        <strain evidence="2">A1-1</strain>
    </source>
</reference>
<dbReference type="InterPro" id="IPR001447">
    <property type="entry name" value="Arylamine_N-AcTrfase"/>
</dbReference>
<dbReference type="AlphaFoldDB" id="A0A5M8PXS0"/>
<evidence type="ECO:0000313" key="3">
    <source>
        <dbReference type="Proteomes" id="UP000324767"/>
    </source>
</evidence>
<name>A0A5M8PXS0_9LECA</name>
<dbReference type="OrthoDB" id="10260017at2759"/>
<dbReference type="SUPFAM" id="SSF54001">
    <property type="entry name" value="Cysteine proteinases"/>
    <property type="match status" value="1"/>
</dbReference>
<accession>A0A5M8PXS0</accession>
<organism evidence="2 3">
    <name type="scientific">Lasallia pustulata</name>
    <dbReference type="NCBI Taxonomy" id="136370"/>
    <lineage>
        <taxon>Eukaryota</taxon>
        <taxon>Fungi</taxon>
        <taxon>Dikarya</taxon>
        <taxon>Ascomycota</taxon>
        <taxon>Pezizomycotina</taxon>
        <taxon>Lecanoromycetes</taxon>
        <taxon>OSLEUM clade</taxon>
        <taxon>Umbilicariomycetidae</taxon>
        <taxon>Umbilicariales</taxon>
        <taxon>Umbilicariaceae</taxon>
        <taxon>Lasallia</taxon>
    </lineage>
</organism>
<protein>
    <submittedName>
        <fullName evidence="2">Arylamine N-acetyltransferase 1</fullName>
    </submittedName>
</protein>
<dbReference type="PANTHER" id="PTHR11786:SF0">
    <property type="entry name" value="ARYLAMINE N-ACETYLTRANSFERASE 4-RELATED"/>
    <property type="match status" value="1"/>
</dbReference>
<dbReference type="InterPro" id="IPR053710">
    <property type="entry name" value="Arylamine_NAT_domain_sf"/>
</dbReference>
<dbReference type="PANTHER" id="PTHR11786">
    <property type="entry name" value="N-HYDROXYARYLAMINE O-ACETYLTRANSFERASE"/>
    <property type="match status" value="1"/>
</dbReference>